<dbReference type="AlphaFoldDB" id="A0AAE0D7W0"/>
<gene>
    <name evidence="2" type="ORF">CKAH01_15741</name>
</gene>
<protein>
    <submittedName>
        <fullName evidence="2">Uncharacterized protein</fullName>
    </submittedName>
</protein>
<evidence type="ECO:0000256" key="1">
    <source>
        <dbReference type="SAM" id="MobiDB-lite"/>
    </source>
</evidence>
<dbReference type="EMBL" id="VYYT01000134">
    <property type="protein sequence ID" value="KAK2764802.1"/>
    <property type="molecule type" value="Genomic_DNA"/>
</dbReference>
<name>A0AAE0D7W0_COLKA</name>
<feature type="compositionally biased region" description="Polar residues" evidence="1">
    <location>
        <begin position="59"/>
        <end position="74"/>
    </location>
</feature>
<dbReference type="Proteomes" id="UP001281614">
    <property type="component" value="Unassembled WGS sequence"/>
</dbReference>
<keyword evidence="3" id="KW-1185">Reference proteome</keyword>
<organism evidence="2 3">
    <name type="scientific">Colletotrichum kahawae</name>
    <name type="common">Coffee berry disease fungus</name>
    <dbReference type="NCBI Taxonomy" id="34407"/>
    <lineage>
        <taxon>Eukaryota</taxon>
        <taxon>Fungi</taxon>
        <taxon>Dikarya</taxon>
        <taxon>Ascomycota</taxon>
        <taxon>Pezizomycotina</taxon>
        <taxon>Sordariomycetes</taxon>
        <taxon>Hypocreomycetidae</taxon>
        <taxon>Glomerellales</taxon>
        <taxon>Glomerellaceae</taxon>
        <taxon>Colletotrichum</taxon>
        <taxon>Colletotrichum gloeosporioides species complex</taxon>
    </lineage>
</organism>
<evidence type="ECO:0000313" key="2">
    <source>
        <dbReference type="EMBL" id="KAK2764802.1"/>
    </source>
</evidence>
<comment type="caution">
    <text evidence="2">The sequence shown here is derived from an EMBL/GenBank/DDBJ whole genome shotgun (WGS) entry which is preliminary data.</text>
</comment>
<accession>A0AAE0D7W0</accession>
<feature type="region of interest" description="Disordered" evidence="1">
    <location>
        <begin position="54"/>
        <end position="74"/>
    </location>
</feature>
<evidence type="ECO:0000313" key="3">
    <source>
        <dbReference type="Proteomes" id="UP001281614"/>
    </source>
</evidence>
<reference evidence="2" key="1">
    <citation type="submission" date="2023-02" db="EMBL/GenBank/DDBJ databases">
        <title>Colletotrichum kahawae CIFC_Que2 genome sequencing and assembly.</title>
        <authorList>
            <person name="Baroncelli R."/>
        </authorList>
    </citation>
    <scope>NUCLEOTIDE SEQUENCE</scope>
    <source>
        <strain evidence="2">CIFC_Que2</strain>
    </source>
</reference>
<sequence length="120" mass="13266">MPSKLEEDVFIARKLEKLGVGARTFRQLVGLYNNAEGALALQVESADTLKDRLVAPSTGPRTSGSAEARSECSSTQLNRTLRKAAWRKETYKYPMELLNSVFKGHWHTDAPWSALLTSAA</sequence>
<proteinExistence type="predicted"/>